<dbReference type="InterPro" id="IPR007219">
    <property type="entry name" value="XnlR_reg_dom"/>
</dbReference>
<keyword evidence="4" id="KW-0805">Transcription regulation</keyword>
<accession>A0A8H4VX53</accession>
<keyword evidence="10" id="KW-1185">Reference proteome</keyword>
<evidence type="ECO:0000256" key="3">
    <source>
        <dbReference type="ARBA" id="ARBA00022833"/>
    </source>
</evidence>
<dbReference type="InterPro" id="IPR036864">
    <property type="entry name" value="Zn2-C6_fun-type_DNA-bd_sf"/>
</dbReference>
<evidence type="ECO:0000256" key="5">
    <source>
        <dbReference type="ARBA" id="ARBA00023125"/>
    </source>
</evidence>
<organism evidence="9 10">
    <name type="scientific">Cudoniella acicularis</name>
    <dbReference type="NCBI Taxonomy" id="354080"/>
    <lineage>
        <taxon>Eukaryota</taxon>
        <taxon>Fungi</taxon>
        <taxon>Dikarya</taxon>
        <taxon>Ascomycota</taxon>
        <taxon>Pezizomycotina</taxon>
        <taxon>Leotiomycetes</taxon>
        <taxon>Helotiales</taxon>
        <taxon>Tricladiaceae</taxon>
        <taxon>Cudoniella</taxon>
    </lineage>
</organism>
<keyword evidence="3" id="KW-0862">Zinc</keyword>
<dbReference type="OrthoDB" id="3564211at2759"/>
<evidence type="ECO:0000313" key="9">
    <source>
        <dbReference type="EMBL" id="KAF4625856.1"/>
    </source>
</evidence>
<comment type="caution">
    <text evidence="9">The sequence shown here is derived from an EMBL/GenBank/DDBJ whole genome shotgun (WGS) entry which is preliminary data.</text>
</comment>
<dbReference type="InterPro" id="IPR001138">
    <property type="entry name" value="Zn2Cys6_DnaBD"/>
</dbReference>
<reference evidence="9 10" key="1">
    <citation type="submission" date="2020-03" db="EMBL/GenBank/DDBJ databases">
        <title>Draft Genome Sequence of Cudoniella acicularis.</title>
        <authorList>
            <person name="Buettner E."/>
            <person name="Kellner H."/>
        </authorList>
    </citation>
    <scope>NUCLEOTIDE SEQUENCE [LARGE SCALE GENOMIC DNA]</scope>
    <source>
        <strain evidence="9 10">DSM 108380</strain>
    </source>
</reference>
<dbReference type="PANTHER" id="PTHR31313">
    <property type="entry name" value="TY1 ENHANCER ACTIVATOR"/>
    <property type="match status" value="1"/>
</dbReference>
<evidence type="ECO:0000256" key="1">
    <source>
        <dbReference type="ARBA" id="ARBA00004123"/>
    </source>
</evidence>
<dbReference type="PANTHER" id="PTHR31313:SF81">
    <property type="entry name" value="TY1 ENHANCER ACTIVATOR"/>
    <property type="match status" value="1"/>
</dbReference>
<evidence type="ECO:0000259" key="8">
    <source>
        <dbReference type="PROSITE" id="PS50048"/>
    </source>
</evidence>
<gene>
    <name evidence="9" type="ORF">G7Y89_g12306</name>
</gene>
<keyword evidence="5" id="KW-0238">DNA-binding</keyword>
<keyword evidence="6" id="KW-0804">Transcription</keyword>
<dbReference type="GO" id="GO:0003677">
    <property type="term" value="F:DNA binding"/>
    <property type="evidence" value="ECO:0007669"/>
    <property type="project" value="UniProtKB-KW"/>
</dbReference>
<dbReference type="Pfam" id="PF00172">
    <property type="entry name" value="Zn_clus"/>
    <property type="match status" value="1"/>
</dbReference>
<feature type="domain" description="Zn(2)-C6 fungal-type" evidence="8">
    <location>
        <begin position="13"/>
        <end position="42"/>
    </location>
</feature>
<evidence type="ECO:0000256" key="2">
    <source>
        <dbReference type="ARBA" id="ARBA00022723"/>
    </source>
</evidence>
<dbReference type="CDD" id="cd00067">
    <property type="entry name" value="GAL4"/>
    <property type="match status" value="1"/>
</dbReference>
<name>A0A8H4VX53_9HELO</name>
<evidence type="ECO:0000256" key="4">
    <source>
        <dbReference type="ARBA" id="ARBA00023015"/>
    </source>
</evidence>
<evidence type="ECO:0000313" key="10">
    <source>
        <dbReference type="Proteomes" id="UP000566819"/>
    </source>
</evidence>
<dbReference type="Gene3D" id="4.10.240.10">
    <property type="entry name" value="Zn(2)-C6 fungal-type DNA-binding domain"/>
    <property type="match status" value="1"/>
</dbReference>
<dbReference type="Pfam" id="PF04082">
    <property type="entry name" value="Fungal_trans"/>
    <property type="match status" value="1"/>
</dbReference>
<dbReference type="InterPro" id="IPR051615">
    <property type="entry name" value="Transcr_Regulatory_Elem"/>
</dbReference>
<dbReference type="EMBL" id="JAAMPI010001280">
    <property type="protein sequence ID" value="KAF4625856.1"/>
    <property type="molecule type" value="Genomic_DNA"/>
</dbReference>
<dbReference type="PROSITE" id="PS50048">
    <property type="entry name" value="ZN2_CY6_FUNGAL_2"/>
    <property type="match status" value="1"/>
</dbReference>
<dbReference type="AlphaFoldDB" id="A0A8H4VX53"/>
<comment type="subcellular location">
    <subcellularLocation>
        <location evidence="1">Nucleus</location>
    </subcellularLocation>
</comment>
<dbReference type="Proteomes" id="UP000566819">
    <property type="component" value="Unassembled WGS sequence"/>
</dbReference>
<sequence length="747" mass="83810">MSQQLSDPKKRISCKRCQDRKIKCSRIPPCHRCTAAGVRCEFRGDGTKRAPISREYVAALENRLGSLESFLLELKTTSSCDPVYNFQGPELLEQPGLESLPTTFENPISSVRIPAQNNEVYAWPRGLSQSSLLQHEWLPNQLPRSSHDSAIYDNAGEIFSSSIIAECVALFFRWQYPYCLFIDRDEFLLGYLKHSCAGKHPAPALEYGICALGALMSPDKLIFDLAGEFSLAAAKLLDCERISTPRDNSVQALLCCSFFQAAQGNFSQAWMHSGMLGENRSRDLELTSPRNCFSFICELLGKAPTLREYPMSPCWNDAPNNSFPVWTSWLAQNGLSNPDNLPSLFDVNATTEKRLELCRIINDIYLQTSQSGNFEPSARWSTQRWTELVINDLNTRLLRWKDSLPPDIRWRRWGSNQETLCPHVSTLHILYHLTRLHLNIPFLSFDKIVNGDLPTSLPKVTINALDICKESIDATFFVIRRFKTQYSLRTAPLFFVQGTIAAADASIAITRFEGFEQPAIYNFTLQALDEILKEMSDTWPIAGHARLGLQNSLMKNRIGKSPTQSNISTVSENMGSPYVPAYATQHSYGQSIFDSGLPIPMPPYDLLNSDAWHSSFLVGDLQHSWEDDTNIIEMVFLNSQIFPQIKVTATEASQLKLSQNNMQIINLLAIFWATGVLVTSSPTDSVLNAVEARGCPDGFDLCGKCDGTSCKIAGINGDCNFGKVGQSYSPDNFKSLQQLVYETKRRR</sequence>
<protein>
    <recommendedName>
        <fullName evidence="8">Zn(2)-C6 fungal-type domain-containing protein</fullName>
    </recommendedName>
</protein>
<dbReference type="SUPFAM" id="SSF57701">
    <property type="entry name" value="Zn2/Cys6 DNA-binding domain"/>
    <property type="match status" value="1"/>
</dbReference>
<dbReference type="GO" id="GO:0005634">
    <property type="term" value="C:nucleus"/>
    <property type="evidence" value="ECO:0007669"/>
    <property type="project" value="UniProtKB-SubCell"/>
</dbReference>
<evidence type="ECO:0000256" key="7">
    <source>
        <dbReference type="ARBA" id="ARBA00023242"/>
    </source>
</evidence>
<keyword evidence="7" id="KW-0539">Nucleus</keyword>
<dbReference type="GO" id="GO:0006351">
    <property type="term" value="P:DNA-templated transcription"/>
    <property type="evidence" value="ECO:0007669"/>
    <property type="project" value="InterPro"/>
</dbReference>
<dbReference type="CDD" id="cd12148">
    <property type="entry name" value="fungal_TF_MHR"/>
    <property type="match status" value="1"/>
</dbReference>
<dbReference type="GO" id="GO:0008270">
    <property type="term" value="F:zinc ion binding"/>
    <property type="evidence" value="ECO:0007669"/>
    <property type="project" value="InterPro"/>
</dbReference>
<dbReference type="GO" id="GO:0000981">
    <property type="term" value="F:DNA-binding transcription factor activity, RNA polymerase II-specific"/>
    <property type="evidence" value="ECO:0007669"/>
    <property type="project" value="InterPro"/>
</dbReference>
<keyword evidence="2" id="KW-0479">Metal-binding</keyword>
<proteinExistence type="predicted"/>
<evidence type="ECO:0000256" key="6">
    <source>
        <dbReference type="ARBA" id="ARBA00023163"/>
    </source>
</evidence>
<dbReference type="SMART" id="SM00066">
    <property type="entry name" value="GAL4"/>
    <property type="match status" value="1"/>
</dbReference>